<organism evidence="8 9">
    <name type="scientific">Pontibacter anaerobius</name>
    <dbReference type="NCBI Taxonomy" id="2993940"/>
    <lineage>
        <taxon>Bacteria</taxon>
        <taxon>Pseudomonadati</taxon>
        <taxon>Bacteroidota</taxon>
        <taxon>Cytophagia</taxon>
        <taxon>Cytophagales</taxon>
        <taxon>Hymenobacteraceae</taxon>
        <taxon>Pontibacter</taxon>
    </lineage>
</organism>
<reference evidence="8 9" key="1">
    <citation type="submission" date="2022-11" db="EMBL/GenBank/DDBJ databases">
        <title>The characterization of three novel Bacteroidetes species and genomic analysis of their roles in tidal elemental geochemical cycles.</title>
        <authorList>
            <person name="Ma K.-J."/>
        </authorList>
    </citation>
    <scope>NUCLEOTIDE SEQUENCE [LARGE SCALE GENOMIC DNA]</scope>
    <source>
        <strain evidence="8 9">M82</strain>
    </source>
</reference>
<accession>A0ABT3RBL4</accession>
<dbReference type="Pfam" id="PF01914">
    <property type="entry name" value="MarC"/>
    <property type="match status" value="1"/>
</dbReference>
<comment type="caution">
    <text evidence="8">The sequence shown here is derived from an EMBL/GenBank/DDBJ whole genome shotgun (WGS) entry which is preliminary data.</text>
</comment>
<dbReference type="RefSeq" id="WP_266050960.1">
    <property type="nucleotide sequence ID" value="NZ_JAPFQO010000001.1"/>
</dbReference>
<protein>
    <recommendedName>
        <fullName evidence="7">UPF0056 membrane protein</fullName>
    </recommendedName>
</protein>
<evidence type="ECO:0000256" key="4">
    <source>
        <dbReference type="ARBA" id="ARBA00022692"/>
    </source>
</evidence>
<name>A0ABT3RBL4_9BACT</name>
<feature type="transmembrane region" description="Helical" evidence="7">
    <location>
        <begin position="144"/>
        <end position="164"/>
    </location>
</feature>
<comment type="similarity">
    <text evidence="2 7">Belongs to the UPF0056 (MarC) family.</text>
</comment>
<feature type="transmembrane region" description="Helical" evidence="7">
    <location>
        <begin position="40"/>
        <end position="62"/>
    </location>
</feature>
<feature type="transmembrane region" description="Helical" evidence="7">
    <location>
        <begin position="185"/>
        <end position="204"/>
    </location>
</feature>
<gene>
    <name evidence="8" type="ORF">OO017_03070</name>
</gene>
<dbReference type="NCBIfam" id="TIGR00427">
    <property type="entry name" value="NAAT family transporter"/>
    <property type="match status" value="1"/>
</dbReference>
<dbReference type="InterPro" id="IPR002771">
    <property type="entry name" value="Multi_antbiot-R_MarC"/>
</dbReference>
<proteinExistence type="inferred from homology"/>
<evidence type="ECO:0000313" key="9">
    <source>
        <dbReference type="Proteomes" id="UP001207228"/>
    </source>
</evidence>
<dbReference type="Proteomes" id="UP001207228">
    <property type="component" value="Unassembled WGS sequence"/>
</dbReference>
<keyword evidence="6 7" id="KW-0472">Membrane</keyword>
<evidence type="ECO:0000256" key="7">
    <source>
        <dbReference type="RuleBase" id="RU362048"/>
    </source>
</evidence>
<evidence type="ECO:0000256" key="6">
    <source>
        <dbReference type="ARBA" id="ARBA00023136"/>
    </source>
</evidence>
<evidence type="ECO:0000256" key="5">
    <source>
        <dbReference type="ARBA" id="ARBA00022989"/>
    </source>
</evidence>
<evidence type="ECO:0000256" key="2">
    <source>
        <dbReference type="ARBA" id="ARBA00009784"/>
    </source>
</evidence>
<dbReference type="EMBL" id="JAPFQO010000001">
    <property type="protein sequence ID" value="MCX2738915.1"/>
    <property type="molecule type" value="Genomic_DNA"/>
</dbReference>
<sequence>MELVLATFTALFTVVNPFGAMPVFITLTQDDTADNRNQQALRACVYMALILSVFFLAGQYVLNFFGIGLTDVRIAGGLMIMRAGFGLLTSKAHRGKKVSKGVLKESMEKDDISFTPLAMPMLSGPGSIAVSTGLFTSALSYSDISLILAAIMLVAAVTFFILVFSHQLVSFLGKAGLSALSRIMGFIVLSIGVNFILTGVQTLFSEAGKV</sequence>
<feature type="transmembrane region" description="Helical" evidence="7">
    <location>
        <begin position="114"/>
        <end position="138"/>
    </location>
</feature>
<dbReference type="PANTHER" id="PTHR33508">
    <property type="entry name" value="UPF0056 MEMBRANE PROTEIN YHCE"/>
    <property type="match status" value="1"/>
</dbReference>
<keyword evidence="9" id="KW-1185">Reference proteome</keyword>
<evidence type="ECO:0000256" key="1">
    <source>
        <dbReference type="ARBA" id="ARBA00004651"/>
    </source>
</evidence>
<evidence type="ECO:0000313" key="8">
    <source>
        <dbReference type="EMBL" id="MCX2738915.1"/>
    </source>
</evidence>
<comment type="subcellular location">
    <subcellularLocation>
        <location evidence="1 7">Cell membrane</location>
        <topology evidence="1 7">Multi-pass membrane protein</topology>
    </subcellularLocation>
</comment>
<keyword evidence="4 7" id="KW-0812">Transmembrane</keyword>
<keyword evidence="5 7" id="KW-1133">Transmembrane helix</keyword>
<comment type="caution">
    <text evidence="7">Lacks conserved residue(s) required for the propagation of feature annotation.</text>
</comment>
<feature type="transmembrane region" description="Helical" evidence="7">
    <location>
        <begin position="6"/>
        <end position="28"/>
    </location>
</feature>
<dbReference type="PANTHER" id="PTHR33508:SF1">
    <property type="entry name" value="UPF0056 MEMBRANE PROTEIN YHCE"/>
    <property type="match status" value="1"/>
</dbReference>
<evidence type="ECO:0000256" key="3">
    <source>
        <dbReference type="ARBA" id="ARBA00022475"/>
    </source>
</evidence>
<keyword evidence="3" id="KW-1003">Cell membrane</keyword>